<organism evidence="1 2">
    <name type="scientific">Sarcoptes scabiei</name>
    <name type="common">Itch mite</name>
    <name type="synonym">Acarus scabiei</name>
    <dbReference type="NCBI Taxonomy" id="52283"/>
    <lineage>
        <taxon>Eukaryota</taxon>
        <taxon>Metazoa</taxon>
        <taxon>Ecdysozoa</taxon>
        <taxon>Arthropoda</taxon>
        <taxon>Chelicerata</taxon>
        <taxon>Arachnida</taxon>
        <taxon>Acari</taxon>
        <taxon>Acariformes</taxon>
        <taxon>Sarcoptiformes</taxon>
        <taxon>Astigmata</taxon>
        <taxon>Psoroptidia</taxon>
        <taxon>Sarcoptoidea</taxon>
        <taxon>Sarcoptidae</taxon>
        <taxon>Sarcoptinae</taxon>
        <taxon>Sarcoptes</taxon>
    </lineage>
</organism>
<dbReference type="OrthoDB" id="6497286at2759"/>
<accession>A0A131ZTY9</accession>
<name>A0A131ZTY9_SARSC</name>
<comment type="caution">
    <text evidence="1">The sequence shown here is derived from an EMBL/GenBank/DDBJ whole genome shotgun (WGS) entry which is preliminary data.</text>
</comment>
<reference evidence="1 2" key="1">
    <citation type="journal article" date="2015" name="Parasit. Vectors">
        <title>Draft genome of the scabies mite.</title>
        <authorList>
            <person name="Rider S.D.Jr."/>
            <person name="Morgan M.S."/>
            <person name="Arlian L.G."/>
        </authorList>
    </citation>
    <scope>NUCLEOTIDE SEQUENCE [LARGE SCALE GENOMIC DNA]</scope>
    <source>
        <strain evidence="1">Arlian Lab</strain>
    </source>
</reference>
<dbReference type="EMBL" id="JXLN01001270">
    <property type="protein sequence ID" value="KPM02228.1"/>
    <property type="molecule type" value="Genomic_DNA"/>
</dbReference>
<dbReference type="VEuPathDB" id="VectorBase:SSCA008917"/>
<dbReference type="Proteomes" id="UP000616769">
    <property type="component" value="Unassembled WGS sequence"/>
</dbReference>
<evidence type="ECO:0000313" key="2">
    <source>
        <dbReference type="Proteomes" id="UP000616769"/>
    </source>
</evidence>
<dbReference type="AlphaFoldDB" id="A0A131ZTY9"/>
<gene>
    <name evidence="1" type="ORF">QR98_0006370</name>
</gene>
<evidence type="ECO:0000313" key="1">
    <source>
        <dbReference type="EMBL" id="KPM02228.1"/>
    </source>
</evidence>
<sequence length="71" mass="8375">MILSAKSIQLILMLDLNPSFILIVNENGLDLYEIGQIHSIQFDRRQKLMIDGRIFFFLLEYLIHLLRSRIA</sequence>
<proteinExistence type="predicted"/>
<protein>
    <submittedName>
        <fullName evidence="1">Uncharacterized protein</fullName>
    </submittedName>
</protein>